<proteinExistence type="predicted"/>
<feature type="transmembrane region" description="Helical" evidence="6">
    <location>
        <begin position="102"/>
        <end position="123"/>
    </location>
</feature>
<organism evidence="7 8">
    <name type="scientific">Tectimicrobiota bacterium</name>
    <dbReference type="NCBI Taxonomy" id="2528274"/>
    <lineage>
        <taxon>Bacteria</taxon>
        <taxon>Pseudomonadati</taxon>
        <taxon>Nitrospinota/Tectimicrobiota group</taxon>
        <taxon>Candidatus Tectimicrobiota</taxon>
    </lineage>
</organism>
<dbReference type="AlphaFoldDB" id="A0A932CQL5"/>
<sequence>MSIYLYLDQDSPIHRLHPLTKVSSLMLLFVAPMLVIHPVVLSPFLLFLLGVGGVSGSLRNLKRVWPFMATLFSFTFLIWSFFYGGQKEVFRLASLRVTQESLLFGLGMALRLNLLFFIGLIFLSTTRIEELTVGLQRLGLPYIVSFTLGLAFRLVPVFMDAALTIVQAQRSRGLDFGRGGLLQRLRHYLTVMIPVFMTALRKADGMAVALEARGFRAGVERTACFRYSFGGLDGLALVAVGAFDLLYLMLRAWGMGMIA</sequence>
<keyword evidence="4 6" id="KW-1133">Transmembrane helix</keyword>
<name>A0A932CQL5_UNCTE</name>
<dbReference type="GO" id="GO:0005886">
    <property type="term" value="C:plasma membrane"/>
    <property type="evidence" value="ECO:0007669"/>
    <property type="project" value="UniProtKB-ARBA"/>
</dbReference>
<dbReference type="Proteomes" id="UP000769766">
    <property type="component" value="Unassembled WGS sequence"/>
</dbReference>
<dbReference type="CDD" id="cd16914">
    <property type="entry name" value="EcfT"/>
    <property type="match status" value="1"/>
</dbReference>
<evidence type="ECO:0000256" key="5">
    <source>
        <dbReference type="ARBA" id="ARBA00023136"/>
    </source>
</evidence>
<evidence type="ECO:0000256" key="3">
    <source>
        <dbReference type="ARBA" id="ARBA00022692"/>
    </source>
</evidence>
<evidence type="ECO:0000256" key="4">
    <source>
        <dbReference type="ARBA" id="ARBA00022989"/>
    </source>
</evidence>
<dbReference type="Pfam" id="PF02361">
    <property type="entry name" value="CbiQ"/>
    <property type="match status" value="1"/>
</dbReference>
<gene>
    <name evidence="7" type="ORF">HYY20_12575</name>
</gene>
<feature type="transmembrane region" description="Helical" evidence="6">
    <location>
        <begin position="25"/>
        <end position="52"/>
    </location>
</feature>
<keyword evidence="5 6" id="KW-0472">Membrane</keyword>
<feature type="transmembrane region" description="Helical" evidence="6">
    <location>
        <begin position="143"/>
        <end position="166"/>
    </location>
</feature>
<comment type="caution">
    <text evidence="7">The sequence shown here is derived from an EMBL/GenBank/DDBJ whole genome shotgun (WGS) entry which is preliminary data.</text>
</comment>
<dbReference type="InterPro" id="IPR051611">
    <property type="entry name" value="ECF_transporter_component"/>
</dbReference>
<feature type="transmembrane region" description="Helical" evidence="6">
    <location>
        <begin position="229"/>
        <end position="250"/>
    </location>
</feature>
<comment type="subcellular location">
    <subcellularLocation>
        <location evidence="1">Membrane</location>
        <topology evidence="1">Multi-pass membrane protein</topology>
    </subcellularLocation>
</comment>
<dbReference type="PANTHER" id="PTHR34857:SF2">
    <property type="entry name" value="SLL0384 PROTEIN"/>
    <property type="match status" value="1"/>
</dbReference>
<dbReference type="InterPro" id="IPR003339">
    <property type="entry name" value="ABC/ECF_trnsptr_transmembrane"/>
</dbReference>
<protein>
    <submittedName>
        <fullName evidence="7">Energy-coupling factor transporter transmembrane protein EcfT</fullName>
    </submittedName>
</protein>
<evidence type="ECO:0000256" key="1">
    <source>
        <dbReference type="ARBA" id="ARBA00004141"/>
    </source>
</evidence>
<evidence type="ECO:0000313" key="7">
    <source>
        <dbReference type="EMBL" id="MBI2877706.1"/>
    </source>
</evidence>
<dbReference type="PANTHER" id="PTHR34857">
    <property type="entry name" value="SLL0384 PROTEIN"/>
    <property type="match status" value="1"/>
</dbReference>
<evidence type="ECO:0000256" key="6">
    <source>
        <dbReference type="SAM" id="Phobius"/>
    </source>
</evidence>
<keyword evidence="2" id="KW-1003">Cell membrane</keyword>
<keyword evidence="3 6" id="KW-0812">Transmembrane</keyword>
<evidence type="ECO:0000256" key="2">
    <source>
        <dbReference type="ARBA" id="ARBA00022475"/>
    </source>
</evidence>
<evidence type="ECO:0000313" key="8">
    <source>
        <dbReference type="Proteomes" id="UP000769766"/>
    </source>
</evidence>
<feature type="transmembrane region" description="Helical" evidence="6">
    <location>
        <begin position="64"/>
        <end position="82"/>
    </location>
</feature>
<reference evidence="7" key="1">
    <citation type="submission" date="2020-07" db="EMBL/GenBank/DDBJ databases">
        <title>Huge and variable diversity of episymbiotic CPR bacteria and DPANN archaea in groundwater ecosystems.</title>
        <authorList>
            <person name="He C.Y."/>
            <person name="Keren R."/>
            <person name="Whittaker M."/>
            <person name="Farag I.F."/>
            <person name="Doudna J."/>
            <person name="Cate J.H.D."/>
            <person name="Banfield J.F."/>
        </authorList>
    </citation>
    <scope>NUCLEOTIDE SEQUENCE</scope>
    <source>
        <strain evidence="7">NC_groundwater_672_Ag_B-0.1um_62_36</strain>
    </source>
</reference>
<accession>A0A932CQL5</accession>
<dbReference type="EMBL" id="JACPRF010000381">
    <property type="protein sequence ID" value="MBI2877706.1"/>
    <property type="molecule type" value="Genomic_DNA"/>
</dbReference>